<dbReference type="Pfam" id="PF17921">
    <property type="entry name" value="Integrase_H2C2"/>
    <property type="match status" value="1"/>
</dbReference>
<feature type="domain" description="Integrase catalytic" evidence="7">
    <location>
        <begin position="389"/>
        <end position="510"/>
    </location>
</feature>
<dbReference type="Gene3D" id="3.30.420.10">
    <property type="entry name" value="Ribonuclease H-like superfamily/Ribonuclease H"/>
    <property type="match status" value="1"/>
</dbReference>
<dbReference type="InterPro" id="IPR036397">
    <property type="entry name" value="RNaseH_sf"/>
</dbReference>
<dbReference type="InterPro" id="IPR001584">
    <property type="entry name" value="Integrase_cat-core"/>
</dbReference>
<evidence type="ECO:0000256" key="2">
    <source>
        <dbReference type="ARBA" id="ARBA00022695"/>
    </source>
</evidence>
<dbReference type="InterPro" id="IPR050951">
    <property type="entry name" value="Retrovirus_Pol_polyprotein"/>
</dbReference>
<evidence type="ECO:0000256" key="6">
    <source>
        <dbReference type="ARBA" id="ARBA00022918"/>
    </source>
</evidence>
<dbReference type="Proteomes" id="UP001165121">
    <property type="component" value="Unassembled WGS sequence"/>
</dbReference>
<dbReference type="GO" id="GO:0003964">
    <property type="term" value="F:RNA-directed DNA polymerase activity"/>
    <property type="evidence" value="ECO:0007669"/>
    <property type="project" value="UniProtKB-KW"/>
</dbReference>
<dbReference type="PANTHER" id="PTHR37984">
    <property type="entry name" value="PROTEIN CBG26694"/>
    <property type="match status" value="1"/>
</dbReference>
<dbReference type="PROSITE" id="PS50994">
    <property type="entry name" value="INTEGRASE"/>
    <property type="match status" value="1"/>
</dbReference>
<keyword evidence="2" id="KW-0548">Nucleotidyltransferase</keyword>
<keyword evidence="9" id="KW-1185">Reference proteome</keyword>
<dbReference type="OrthoDB" id="5868531at2759"/>
<sequence length="510" mass="57042">MEYLGHDLTPDGIQPTDRLIKAILDFPRPEDDMQVRRFVALAGYYRRFVPDFGAKMSPLTSLLRKGTEWTWGAPQEEASAWAKAWLSQKPVLIYPDYRLLFKLTTDASKTGLGAVLSQDQGHGDQPIAYASKVNSPTVSKYGISELERLAVVWTIRLFRPHLYGRGFTIVTDHIALKWLMTTKEPAGRLHRWSLTLQEYGFEIQYRPGKENHVADALSRGPVPAAGGSADDAERLVDNLVLGAQPEPETISDSVEMNVDSAVQSVVEAAAIRRVEVAGLGIVQFTDDDIKREQERSVMVQLLLRKGAYRGQRVYRDGDGLVCAEVEGGCRIILPVVYWALAFKEIHDSIWAGHLRGPPTYERLQRMHWWPRMREAVQSWVAACQHCGSRKARPQAVVPPLRSVRTGDVCDRWAIDVAGPLPVTAAGNRYVIAAVEYTTRYAVAAAVSEHTAKEIARFLMDKVVLVFGLMREIMMDGAMEFGSKATAELLELMQVKQSTPVPYRPKVAWIS</sequence>
<dbReference type="Pfam" id="PF00665">
    <property type="entry name" value="rve"/>
    <property type="match status" value="1"/>
</dbReference>
<evidence type="ECO:0000256" key="5">
    <source>
        <dbReference type="ARBA" id="ARBA00022801"/>
    </source>
</evidence>
<dbReference type="FunFam" id="3.30.70.270:FF:000020">
    <property type="entry name" value="Transposon Tf2-6 polyprotein-like Protein"/>
    <property type="match status" value="1"/>
</dbReference>
<dbReference type="EMBL" id="BSXT01000721">
    <property type="protein sequence ID" value="GMF33022.1"/>
    <property type="molecule type" value="Genomic_DNA"/>
</dbReference>
<evidence type="ECO:0000256" key="1">
    <source>
        <dbReference type="ARBA" id="ARBA00022679"/>
    </source>
</evidence>
<dbReference type="GO" id="GO:0003676">
    <property type="term" value="F:nucleic acid binding"/>
    <property type="evidence" value="ECO:0007669"/>
    <property type="project" value="InterPro"/>
</dbReference>
<keyword evidence="1" id="KW-0808">Transferase</keyword>
<dbReference type="FunFam" id="3.10.20.370:FF:000001">
    <property type="entry name" value="Retrovirus-related Pol polyprotein from transposon 17.6-like protein"/>
    <property type="match status" value="1"/>
</dbReference>
<evidence type="ECO:0000313" key="8">
    <source>
        <dbReference type="EMBL" id="GMF33022.1"/>
    </source>
</evidence>
<accession>A0A9W7CJV8</accession>
<dbReference type="GO" id="GO:0015074">
    <property type="term" value="P:DNA integration"/>
    <property type="evidence" value="ECO:0007669"/>
    <property type="project" value="InterPro"/>
</dbReference>
<dbReference type="Gene3D" id="1.10.340.70">
    <property type="match status" value="1"/>
</dbReference>
<dbReference type="Gene3D" id="3.30.70.270">
    <property type="match status" value="1"/>
</dbReference>
<dbReference type="Pfam" id="PF17917">
    <property type="entry name" value="RT_RNaseH"/>
    <property type="match status" value="1"/>
</dbReference>
<keyword evidence="3" id="KW-0540">Nuclease</keyword>
<protein>
    <submittedName>
        <fullName evidence="8">Unnamed protein product</fullName>
    </submittedName>
</protein>
<evidence type="ECO:0000256" key="3">
    <source>
        <dbReference type="ARBA" id="ARBA00022722"/>
    </source>
</evidence>
<name>A0A9W7CJV8_9STRA</name>
<keyword evidence="4" id="KW-0255">Endonuclease</keyword>
<dbReference type="InterPro" id="IPR043128">
    <property type="entry name" value="Rev_trsase/Diguanyl_cyclase"/>
</dbReference>
<dbReference type="CDD" id="cd09274">
    <property type="entry name" value="RNase_HI_RT_Ty3"/>
    <property type="match status" value="1"/>
</dbReference>
<proteinExistence type="predicted"/>
<dbReference type="InterPro" id="IPR041373">
    <property type="entry name" value="RT_RNaseH"/>
</dbReference>
<gene>
    <name evidence="8" type="ORF">Pfra01_000804000</name>
</gene>
<dbReference type="InterPro" id="IPR043502">
    <property type="entry name" value="DNA/RNA_pol_sf"/>
</dbReference>
<reference evidence="8" key="1">
    <citation type="submission" date="2023-04" db="EMBL/GenBank/DDBJ databases">
        <title>Phytophthora fragariaefolia NBRC 109709.</title>
        <authorList>
            <person name="Ichikawa N."/>
            <person name="Sato H."/>
            <person name="Tonouchi N."/>
        </authorList>
    </citation>
    <scope>NUCLEOTIDE SEQUENCE</scope>
    <source>
        <strain evidence="8">NBRC 109709</strain>
    </source>
</reference>
<dbReference type="GO" id="GO:0004519">
    <property type="term" value="F:endonuclease activity"/>
    <property type="evidence" value="ECO:0007669"/>
    <property type="project" value="UniProtKB-KW"/>
</dbReference>
<dbReference type="AlphaFoldDB" id="A0A9W7CJV8"/>
<dbReference type="GO" id="GO:0016787">
    <property type="term" value="F:hydrolase activity"/>
    <property type="evidence" value="ECO:0007669"/>
    <property type="project" value="UniProtKB-KW"/>
</dbReference>
<dbReference type="InterPro" id="IPR041588">
    <property type="entry name" value="Integrase_H2C2"/>
</dbReference>
<evidence type="ECO:0000259" key="7">
    <source>
        <dbReference type="PROSITE" id="PS50994"/>
    </source>
</evidence>
<dbReference type="SUPFAM" id="SSF56672">
    <property type="entry name" value="DNA/RNA polymerases"/>
    <property type="match status" value="1"/>
</dbReference>
<organism evidence="8 9">
    <name type="scientific">Phytophthora fragariaefolia</name>
    <dbReference type="NCBI Taxonomy" id="1490495"/>
    <lineage>
        <taxon>Eukaryota</taxon>
        <taxon>Sar</taxon>
        <taxon>Stramenopiles</taxon>
        <taxon>Oomycota</taxon>
        <taxon>Peronosporomycetes</taxon>
        <taxon>Peronosporales</taxon>
        <taxon>Peronosporaceae</taxon>
        <taxon>Phytophthora</taxon>
    </lineage>
</organism>
<keyword evidence="6" id="KW-0695">RNA-directed DNA polymerase</keyword>
<evidence type="ECO:0000256" key="4">
    <source>
        <dbReference type="ARBA" id="ARBA00022759"/>
    </source>
</evidence>
<keyword evidence="5" id="KW-0378">Hydrolase</keyword>
<dbReference type="SUPFAM" id="SSF53098">
    <property type="entry name" value="Ribonuclease H-like"/>
    <property type="match status" value="1"/>
</dbReference>
<evidence type="ECO:0000313" key="9">
    <source>
        <dbReference type="Proteomes" id="UP001165121"/>
    </source>
</evidence>
<dbReference type="PANTHER" id="PTHR37984:SF5">
    <property type="entry name" value="PROTEIN NYNRIN-LIKE"/>
    <property type="match status" value="1"/>
</dbReference>
<comment type="caution">
    <text evidence="8">The sequence shown here is derived from an EMBL/GenBank/DDBJ whole genome shotgun (WGS) entry which is preliminary data.</text>
</comment>
<dbReference type="InterPro" id="IPR012337">
    <property type="entry name" value="RNaseH-like_sf"/>
</dbReference>